<evidence type="ECO:0000313" key="3">
    <source>
        <dbReference type="Proteomes" id="UP000226192"/>
    </source>
</evidence>
<feature type="region of interest" description="Disordered" evidence="1">
    <location>
        <begin position="122"/>
        <end position="177"/>
    </location>
</feature>
<dbReference type="EMBL" id="NJET01000081">
    <property type="protein sequence ID" value="PHH62106.1"/>
    <property type="molecule type" value="Genomic_DNA"/>
</dbReference>
<evidence type="ECO:0000313" key="2">
    <source>
        <dbReference type="EMBL" id="PHH62106.1"/>
    </source>
</evidence>
<organism evidence="2 3">
    <name type="scientific">Ophiocordyceps australis</name>
    <dbReference type="NCBI Taxonomy" id="1399860"/>
    <lineage>
        <taxon>Eukaryota</taxon>
        <taxon>Fungi</taxon>
        <taxon>Dikarya</taxon>
        <taxon>Ascomycota</taxon>
        <taxon>Pezizomycotina</taxon>
        <taxon>Sordariomycetes</taxon>
        <taxon>Hypocreomycetidae</taxon>
        <taxon>Hypocreales</taxon>
        <taxon>Ophiocordycipitaceae</taxon>
        <taxon>Ophiocordyceps</taxon>
    </lineage>
</organism>
<name>A0A2C5Y353_9HYPO</name>
<accession>A0A2C5Y353</accession>
<evidence type="ECO:0000256" key="1">
    <source>
        <dbReference type="SAM" id="MobiDB-lite"/>
    </source>
</evidence>
<sequence length="460" mass="48488">MQRTTTPTSATTPGFQPILNTSIFSDSTAPLSRPKTRDGSTAPIEPAIPSFLKDSRSKSTSSSTRKPSLPGVPITVPSVARRRGSSGAASSNSSSNAVVTDAAAPPALPDYALTAAARILQVPSTRERRDPLSPDSGGIGGGSLLGTMLGRSVSSSAPPLTPVATSSGASPSASSGQSTEASLIHQQVCELATKRISTLNYLRKAHEGHIYWLNTYLFERSDLSRMPCFDARKLARRATNYLLLGISIPTIYDLYSSSPMEFLRCLNALLSEFDSFMQLHGESSSAANSLARARLPNMFRRAGGRSRRSASATDLVPMDDATSSSGASGSGGGNANTSNGGGGNSSTTPSVMSFAASESDLLPGEEYTYLLTPSLPFDPDFFETFATLCDALVDCYARFLSLVPTPRECSAPVADLFNKADARLRKIIVQGVVKDFEDHGRSHARTEIASIGKVVLGGLM</sequence>
<feature type="compositionally biased region" description="Low complexity" evidence="1">
    <location>
        <begin position="164"/>
        <end position="177"/>
    </location>
</feature>
<feature type="compositionally biased region" description="Gly residues" evidence="1">
    <location>
        <begin position="328"/>
        <end position="344"/>
    </location>
</feature>
<keyword evidence="3" id="KW-1185">Reference proteome</keyword>
<feature type="region of interest" description="Disordered" evidence="1">
    <location>
        <begin position="1"/>
        <end position="98"/>
    </location>
</feature>
<gene>
    <name evidence="2" type="ORF">CDD81_7537</name>
</gene>
<protein>
    <submittedName>
        <fullName evidence="2">Uncharacterized protein</fullName>
    </submittedName>
</protein>
<feature type="compositionally biased region" description="Low complexity" evidence="1">
    <location>
        <begin position="85"/>
        <end position="98"/>
    </location>
</feature>
<reference evidence="2 3" key="1">
    <citation type="submission" date="2017-06" db="EMBL/GenBank/DDBJ databases">
        <title>Ant-infecting Ophiocordyceps genomes reveal a high diversity of potential behavioral manipulation genes and a possible major role for enterotoxins.</title>
        <authorList>
            <person name="De Bekker C."/>
            <person name="Evans H.C."/>
            <person name="Brachmann A."/>
            <person name="Hughes D.P."/>
        </authorList>
    </citation>
    <scope>NUCLEOTIDE SEQUENCE [LARGE SCALE GENOMIC DNA]</scope>
    <source>
        <strain evidence="2 3">Map64</strain>
    </source>
</reference>
<feature type="compositionally biased region" description="Polar residues" evidence="1">
    <location>
        <begin position="18"/>
        <end position="30"/>
    </location>
</feature>
<feature type="region of interest" description="Disordered" evidence="1">
    <location>
        <begin position="302"/>
        <end position="350"/>
    </location>
</feature>
<dbReference type="PANTHER" id="PTHR37332">
    <property type="entry name" value="EXPRESSED PROTEIN"/>
    <property type="match status" value="1"/>
</dbReference>
<proteinExistence type="predicted"/>
<feature type="compositionally biased region" description="Low complexity" evidence="1">
    <location>
        <begin position="1"/>
        <end position="13"/>
    </location>
</feature>
<comment type="caution">
    <text evidence="2">The sequence shown here is derived from an EMBL/GenBank/DDBJ whole genome shotgun (WGS) entry which is preliminary data.</text>
</comment>
<dbReference type="OrthoDB" id="14339at2759"/>
<dbReference type="AlphaFoldDB" id="A0A2C5Y353"/>
<dbReference type="Proteomes" id="UP000226192">
    <property type="component" value="Unassembled WGS sequence"/>
</dbReference>
<dbReference type="PANTHER" id="PTHR37332:SF1">
    <property type="entry name" value="ELMO DOMAIN-CONTAINING PROTEIN"/>
    <property type="match status" value="1"/>
</dbReference>